<dbReference type="Gene3D" id="1.20.1250.20">
    <property type="entry name" value="MFS general substrate transporter like domains"/>
    <property type="match status" value="1"/>
</dbReference>
<evidence type="ECO:0000256" key="6">
    <source>
        <dbReference type="SAM" id="Phobius"/>
    </source>
</evidence>
<evidence type="ECO:0000256" key="1">
    <source>
        <dbReference type="ARBA" id="ARBA00004429"/>
    </source>
</evidence>
<dbReference type="Pfam" id="PF07690">
    <property type="entry name" value="MFS_1"/>
    <property type="match status" value="1"/>
</dbReference>
<dbReference type="SUPFAM" id="SSF103473">
    <property type="entry name" value="MFS general substrate transporter"/>
    <property type="match status" value="1"/>
</dbReference>
<dbReference type="RefSeq" id="WP_143909954.1">
    <property type="nucleotide sequence ID" value="NZ_CP041765.1"/>
</dbReference>
<evidence type="ECO:0000256" key="2">
    <source>
        <dbReference type="ARBA" id="ARBA00022448"/>
    </source>
</evidence>
<feature type="transmembrane region" description="Helical" evidence="6">
    <location>
        <begin position="242"/>
        <end position="260"/>
    </location>
</feature>
<keyword evidence="5 6" id="KW-0472">Membrane</keyword>
<protein>
    <submittedName>
        <fullName evidence="8">MFS transporter</fullName>
    </submittedName>
</protein>
<keyword evidence="3 6" id="KW-0812">Transmembrane</keyword>
<accession>A0A516X656</accession>
<feature type="transmembrane region" description="Helical" evidence="6">
    <location>
        <begin position="218"/>
        <end position="236"/>
    </location>
</feature>
<reference evidence="8 9" key="2">
    <citation type="submission" date="2019-07" db="EMBL/GenBank/DDBJ databases">
        <authorList>
            <person name="Huang Y."/>
        </authorList>
    </citation>
    <scope>NUCLEOTIDE SEQUENCE [LARGE SCALE GENOMIC DNA]</scope>
    <source>
        <strain evidence="8 9">HY188</strain>
    </source>
</reference>
<dbReference type="AlphaFoldDB" id="A0A516X656"/>
<feature type="transmembrane region" description="Helical" evidence="6">
    <location>
        <begin position="144"/>
        <end position="164"/>
    </location>
</feature>
<evidence type="ECO:0000259" key="7">
    <source>
        <dbReference type="PROSITE" id="PS50850"/>
    </source>
</evidence>
<gene>
    <name evidence="8" type="ORF">FO059_16015</name>
</gene>
<feature type="transmembrane region" description="Helical" evidence="6">
    <location>
        <begin position="53"/>
        <end position="74"/>
    </location>
</feature>
<keyword evidence="4 6" id="KW-1133">Transmembrane helix</keyword>
<feature type="transmembrane region" description="Helical" evidence="6">
    <location>
        <begin position="176"/>
        <end position="197"/>
    </location>
</feature>
<dbReference type="GO" id="GO:0022857">
    <property type="term" value="F:transmembrane transporter activity"/>
    <property type="evidence" value="ECO:0007669"/>
    <property type="project" value="InterPro"/>
</dbReference>
<evidence type="ECO:0000256" key="3">
    <source>
        <dbReference type="ARBA" id="ARBA00022692"/>
    </source>
</evidence>
<feature type="transmembrane region" description="Helical" evidence="6">
    <location>
        <begin position="111"/>
        <end position="132"/>
    </location>
</feature>
<dbReference type="GO" id="GO:0005886">
    <property type="term" value="C:plasma membrane"/>
    <property type="evidence" value="ECO:0007669"/>
    <property type="project" value="UniProtKB-SubCell"/>
</dbReference>
<feature type="transmembrane region" description="Helical" evidence="6">
    <location>
        <begin position="344"/>
        <end position="363"/>
    </location>
</feature>
<dbReference type="PANTHER" id="PTHR23501:SF191">
    <property type="entry name" value="VACUOLAR BASIC AMINO ACID TRANSPORTER 4"/>
    <property type="match status" value="1"/>
</dbReference>
<feature type="transmembrane region" description="Helical" evidence="6">
    <location>
        <begin position="439"/>
        <end position="458"/>
    </location>
</feature>
<dbReference type="InterPro" id="IPR011701">
    <property type="entry name" value="MFS"/>
</dbReference>
<evidence type="ECO:0000256" key="5">
    <source>
        <dbReference type="ARBA" id="ARBA00023136"/>
    </source>
</evidence>
<feature type="transmembrane region" description="Helical" evidence="6">
    <location>
        <begin position="311"/>
        <end position="332"/>
    </location>
</feature>
<sequence>MLRNRSTAGAEPERTRVPLPLSMGLGTGSMLQPLNSSMIAVAVIAIAHDFGTFAGTAWVISGMYIATAVVSPAAGRLGALFGPRRMYLAGLAIIAASSVFGALAPSLTWLIVARALLGVGTATQYPTAMMIVRRVAAETGAETRTALAVLTVCSQSMVALGPTLGGLLTTAFGWQAIMWVNLPMAALTGLWVLRVVAPDGPRERTGARVVLRRMDLPGTVLFLAFITTTMVFLLSLAERPRWVILPVMLVSGALLVWRELRAPEPFIDLRAMLRNRPLAMTLGRTTVTYTAFYLVYFGLPQWLQGGRGMDAGHAGLIMLPLALVSIASTVTATRVYSNYGPRPALLVGTVGLVVGGALLATVADSTVTIAAIVGIAMILGIPNSFNNIGNQNIVNAVTTTEEVGVALGMYRTLQYIAANIAAVIIEICMGGAIDDAGFHRVGLVMTGLGAALLVGVVFSRTLRGLGPRG</sequence>
<comment type="subcellular location">
    <subcellularLocation>
        <location evidence="1">Cell inner membrane</location>
        <topology evidence="1">Multi-pass membrane protein</topology>
    </subcellularLocation>
</comment>
<dbReference type="Proteomes" id="UP000317344">
    <property type="component" value="Chromosome"/>
</dbReference>
<dbReference type="PANTHER" id="PTHR23501">
    <property type="entry name" value="MAJOR FACILITATOR SUPERFAMILY"/>
    <property type="match status" value="1"/>
</dbReference>
<feature type="transmembrane region" description="Helical" evidence="6">
    <location>
        <begin position="86"/>
        <end position="105"/>
    </location>
</feature>
<dbReference type="PROSITE" id="PS50850">
    <property type="entry name" value="MFS"/>
    <property type="match status" value="1"/>
</dbReference>
<keyword evidence="9" id="KW-1185">Reference proteome</keyword>
<feature type="domain" description="Major facilitator superfamily (MFS) profile" evidence="7">
    <location>
        <begin position="21"/>
        <end position="467"/>
    </location>
</feature>
<evidence type="ECO:0000313" key="9">
    <source>
        <dbReference type="Proteomes" id="UP000317344"/>
    </source>
</evidence>
<dbReference type="OrthoDB" id="9781469at2"/>
<feature type="transmembrane region" description="Helical" evidence="6">
    <location>
        <begin position="369"/>
        <end position="385"/>
    </location>
</feature>
<organism evidence="8 9">
    <name type="scientific">Tomitella fengzijianii</name>
    <dbReference type="NCBI Taxonomy" id="2597660"/>
    <lineage>
        <taxon>Bacteria</taxon>
        <taxon>Bacillati</taxon>
        <taxon>Actinomycetota</taxon>
        <taxon>Actinomycetes</taxon>
        <taxon>Mycobacteriales</taxon>
        <taxon>Tomitella</taxon>
    </lineage>
</organism>
<reference evidence="8 9" key="1">
    <citation type="submission" date="2019-07" db="EMBL/GenBank/DDBJ databases">
        <title>Tomitella cavernea sp. nov., an actinomycete isolated from soil.</title>
        <authorList>
            <person name="Cheng J."/>
        </authorList>
    </citation>
    <scope>NUCLEOTIDE SEQUENCE [LARGE SCALE GENOMIC DNA]</scope>
    <source>
        <strain evidence="8 9">HY188</strain>
    </source>
</reference>
<keyword evidence="2" id="KW-0813">Transport</keyword>
<dbReference type="Gene3D" id="1.20.1720.10">
    <property type="entry name" value="Multidrug resistance protein D"/>
    <property type="match status" value="1"/>
</dbReference>
<feature type="transmembrane region" description="Helical" evidence="6">
    <location>
        <begin position="281"/>
        <end position="299"/>
    </location>
</feature>
<feature type="transmembrane region" description="Helical" evidence="6">
    <location>
        <begin position="415"/>
        <end position="433"/>
    </location>
</feature>
<feature type="transmembrane region" description="Helical" evidence="6">
    <location>
        <begin position="21"/>
        <end position="47"/>
    </location>
</feature>
<evidence type="ECO:0000256" key="4">
    <source>
        <dbReference type="ARBA" id="ARBA00022989"/>
    </source>
</evidence>
<dbReference type="InterPro" id="IPR020846">
    <property type="entry name" value="MFS_dom"/>
</dbReference>
<dbReference type="EMBL" id="CP041765">
    <property type="protein sequence ID" value="QDQ98549.1"/>
    <property type="molecule type" value="Genomic_DNA"/>
</dbReference>
<dbReference type="InterPro" id="IPR036259">
    <property type="entry name" value="MFS_trans_sf"/>
</dbReference>
<dbReference type="KEGG" id="toy:FO059_16015"/>
<name>A0A516X656_9ACTN</name>
<evidence type="ECO:0000313" key="8">
    <source>
        <dbReference type="EMBL" id="QDQ98549.1"/>
    </source>
</evidence>
<proteinExistence type="predicted"/>